<sequence>MQAISEELRDDAVRWLILLRSEDASEIELEAFRRWLAQRAEHARAAYEVFWLWLLLGMLGWPDIDGVPLIH</sequence>
<proteinExistence type="predicted"/>
<dbReference type="EMBL" id="PYUC01000001">
    <property type="protein sequence ID" value="PTB22844.1"/>
    <property type="molecule type" value="Genomic_DNA"/>
</dbReference>
<dbReference type="InterPro" id="IPR032623">
    <property type="entry name" value="FecR_N"/>
</dbReference>
<dbReference type="Pfam" id="PF16220">
    <property type="entry name" value="DUF4880"/>
    <property type="match status" value="1"/>
</dbReference>
<name>A0A2T3Y236_9BURK</name>
<dbReference type="Proteomes" id="UP000240638">
    <property type="component" value="Unassembled WGS sequence"/>
</dbReference>
<gene>
    <name evidence="2" type="ORF">C9I57_01190</name>
</gene>
<dbReference type="RefSeq" id="WP_107148817.1">
    <property type="nucleotide sequence ID" value="NZ_PYUC01000001.1"/>
</dbReference>
<reference evidence="2 3" key="1">
    <citation type="submission" date="2018-03" db="EMBL/GenBank/DDBJ databases">
        <title>Whole genome analyses suggest that Burkholderia sensu lato contains two further novel genera in the rhizoxinica-symbiotica group Mycetohabitans gen. nov., and Trinickia gen. nov.: implications for the evolution of diazotrophy and nodulation in the Burkholderiaceae.</title>
        <authorList>
            <person name="Estrada De Los Santos P."/>
            <person name="Palmer M."/>
            <person name="Chavez-Ramirez B."/>
            <person name="Steenkamp E.T."/>
            <person name="Hirsch A.M."/>
            <person name="Manyaka P."/>
            <person name="Maluk M."/>
            <person name="Lafos M."/>
            <person name="Crook M."/>
            <person name="Gross E."/>
            <person name="Simon M.F."/>
            <person name="Bueno Dos Reis Junior F."/>
            <person name="Poole P.S."/>
            <person name="Venter S.N."/>
            <person name="James E.K."/>
        </authorList>
    </citation>
    <scope>NUCLEOTIDE SEQUENCE [LARGE SCALE GENOMIC DNA]</scope>
    <source>
        <strain evidence="2 3">JPY-366</strain>
    </source>
</reference>
<organism evidence="2 3">
    <name type="scientific">Trinickia symbiotica</name>
    <dbReference type="NCBI Taxonomy" id="863227"/>
    <lineage>
        <taxon>Bacteria</taxon>
        <taxon>Pseudomonadati</taxon>
        <taxon>Pseudomonadota</taxon>
        <taxon>Betaproteobacteria</taxon>
        <taxon>Burkholderiales</taxon>
        <taxon>Burkholderiaceae</taxon>
        <taxon>Trinickia</taxon>
    </lineage>
</organism>
<protein>
    <recommendedName>
        <fullName evidence="1">FecR N-terminal domain-containing protein</fullName>
    </recommendedName>
</protein>
<evidence type="ECO:0000313" key="2">
    <source>
        <dbReference type="EMBL" id="PTB22844.1"/>
    </source>
</evidence>
<feature type="domain" description="FecR N-terminal" evidence="1">
    <location>
        <begin position="10"/>
        <end position="48"/>
    </location>
</feature>
<evidence type="ECO:0000259" key="1">
    <source>
        <dbReference type="Pfam" id="PF16220"/>
    </source>
</evidence>
<evidence type="ECO:0000313" key="3">
    <source>
        <dbReference type="Proteomes" id="UP000240638"/>
    </source>
</evidence>
<comment type="caution">
    <text evidence="2">The sequence shown here is derived from an EMBL/GenBank/DDBJ whole genome shotgun (WGS) entry which is preliminary data.</text>
</comment>
<dbReference type="AlphaFoldDB" id="A0A2T3Y236"/>
<accession>A0A2T3Y236</accession>